<sequence length="105" mass="12729">MMNHSNQQINYWHWKLIWKTKIRHKVACFVWVLAKETVLRQDNWMRRGNHLCSRCFFCGEKAEIVNPLFLHCKVTGQIWRIFLNLKAYLGLCLVKFQRHSRAGRK</sequence>
<dbReference type="Proteomes" id="UP001234989">
    <property type="component" value="Chromosome 7"/>
</dbReference>
<dbReference type="AlphaFoldDB" id="A0AAF0U0Q5"/>
<evidence type="ECO:0000313" key="2">
    <source>
        <dbReference type="EMBL" id="WMV37075.1"/>
    </source>
</evidence>
<proteinExistence type="predicted"/>
<reference evidence="2" key="1">
    <citation type="submission" date="2023-08" db="EMBL/GenBank/DDBJ databases">
        <title>A de novo genome assembly of Solanum verrucosum Schlechtendal, a Mexican diploid species geographically isolated from the other diploid A-genome species in potato relatives.</title>
        <authorList>
            <person name="Hosaka K."/>
        </authorList>
    </citation>
    <scope>NUCLEOTIDE SEQUENCE</scope>
    <source>
        <tissue evidence="2">Young leaves</tissue>
    </source>
</reference>
<name>A0AAF0U0Q5_SOLVR</name>
<organism evidence="2 3">
    <name type="scientific">Solanum verrucosum</name>
    <dbReference type="NCBI Taxonomy" id="315347"/>
    <lineage>
        <taxon>Eukaryota</taxon>
        <taxon>Viridiplantae</taxon>
        <taxon>Streptophyta</taxon>
        <taxon>Embryophyta</taxon>
        <taxon>Tracheophyta</taxon>
        <taxon>Spermatophyta</taxon>
        <taxon>Magnoliopsida</taxon>
        <taxon>eudicotyledons</taxon>
        <taxon>Gunneridae</taxon>
        <taxon>Pentapetalae</taxon>
        <taxon>asterids</taxon>
        <taxon>lamiids</taxon>
        <taxon>Solanales</taxon>
        <taxon>Solanaceae</taxon>
        <taxon>Solanoideae</taxon>
        <taxon>Solaneae</taxon>
        <taxon>Solanum</taxon>
    </lineage>
</organism>
<dbReference type="EMBL" id="CP133618">
    <property type="protein sequence ID" value="WMV37075.1"/>
    <property type="molecule type" value="Genomic_DNA"/>
</dbReference>
<dbReference type="Pfam" id="PF13966">
    <property type="entry name" value="zf-RVT"/>
    <property type="match status" value="1"/>
</dbReference>
<gene>
    <name evidence="2" type="ORF">MTR67_030460</name>
</gene>
<evidence type="ECO:0000259" key="1">
    <source>
        <dbReference type="Pfam" id="PF13966"/>
    </source>
</evidence>
<feature type="domain" description="Reverse transcriptase zinc-binding" evidence="1">
    <location>
        <begin position="6"/>
        <end position="79"/>
    </location>
</feature>
<accession>A0AAF0U0Q5</accession>
<dbReference type="InterPro" id="IPR026960">
    <property type="entry name" value="RVT-Znf"/>
</dbReference>
<keyword evidence="3" id="KW-1185">Reference proteome</keyword>
<protein>
    <recommendedName>
        <fullName evidence="1">Reverse transcriptase zinc-binding domain-containing protein</fullName>
    </recommendedName>
</protein>
<evidence type="ECO:0000313" key="3">
    <source>
        <dbReference type="Proteomes" id="UP001234989"/>
    </source>
</evidence>